<evidence type="ECO:0000256" key="4">
    <source>
        <dbReference type="ARBA" id="ARBA00022475"/>
    </source>
</evidence>
<evidence type="ECO:0000256" key="12">
    <source>
        <dbReference type="ARBA" id="ARBA00022989"/>
    </source>
</evidence>
<keyword evidence="12 15" id="KW-1133">Transmembrane helix</keyword>
<dbReference type="InterPro" id="IPR044492">
    <property type="entry name" value="P_typ_ATPase_HD_dom"/>
</dbReference>
<dbReference type="HOGENOM" id="CLU_001771_6_3_7"/>
<dbReference type="InterPro" id="IPR027256">
    <property type="entry name" value="P-typ_ATPase_IB"/>
</dbReference>
<dbReference type="InterPro" id="IPR023299">
    <property type="entry name" value="ATPase_P-typ_cyto_dom_N"/>
</dbReference>
<dbReference type="NCBIfam" id="TIGR01494">
    <property type="entry name" value="ATPase_P-type"/>
    <property type="match status" value="1"/>
</dbReference>
<dbReference type="PATRIC" id="fig|1429439.4.peg.5434"/>
<dbReference type="InterPro" id="IPR059000">
    <property type="entry name" value="ATPase_P-type_domA"/>
</dbReference>
<evidence type="ECO:0000256" key="5">
    <source>
        <dbReference type="ARBA" id="ARBA00022553"/>
    </source>
</evidence>
<dbReference type="PRINTS" id="PR00120">
    <property type="entry name" value="HATPASE"/>
</dbReference>
<protein>
    <recommendedName>
        <fullName evidence="16">P-type ATPase A domain-containing protein</fullName>
    </recommendedName>
</protein>
<dbReference type="SFLD" id="SFLDS00003">
    <property type="entry name" value="Haloacid_Dehalogenase"/>
    <property type="match status" value="1"/>
</dbReference>
<dbReference type="GO" id="GO:0055070">
    <property type="term" value="P:copper ion homeostasis"/>
    <property type="evidence" value="ECO:0007669"/>
    <property type="project" value="TreeGrafter"/>
</dbReference>
<evidence type="ECO:0000313" key="18">
    <source>
        <dbReference type="Proteomes" id="UP000019140"/>
    </source>
</evidence>
<dbReference type="PANTHER" id="PTHR43520">
    <property type="entry name" value="ATP7, ISOFORM B"/>
    <property type="match status" value="1"/>
</dbReference>
<dbReference type="AlphaFoldDB" id="W4M176"/>
<keyword evidence="14 15" id="KW-0472">Membrane</keyword>
<dbReference type="GO" id="GO:0005886">
    <property type="term" value="C:plasma membrane"/>
    <property type="evidence" value="ECO:0007669"/>
    <property type="project" value="UniProtKB-SubCell"/>
</dbReference>
<feature type="transmembrane region" description="Helical" evidence="15">
    <location>
        <begin position="678"/>
        <end position="695"/>
    </location>
</feature>
<name>W4M176_9BACT</name>
<keyword evidence="10" id="KW-0460">Magnesium</keyword>
<dbReference type="InterPro" id="IPR036412">
    <property type="entry name" value="HAD-like_sf"/>
</dbReference>
<keyword evidence="3" id="KW-0813">Transport</keyword>
<dbReference type="GO" id="GO:0043682">
    <property type="term" value="F:P-type divalent copper transporter activity"/>
    <property type="evidence" value="ECO:0007669"/>
    <property type="project" value="TreeGrafter"/>
</dbReference>
<evidence type="ECO:0000256" key="10">
    <source>
        <dbReference type="ARBA" id="ARBA00022842"/>
    </source>
</evidence>
<dbReference type="InterPro" id="IPR008250">
    <property type="entry name" value="ATPase_P-typ_transduc_dom_A_sf"/>
</dbReference>
<dbReference type="GO" id="GO:0005524">
    <property type="term" value="F:ATP binding"/>
    <property type="evidence" value="ECO:0007669"/>
    <property type="project" value="UniProtKB-UniRule"/>
</dbReference>
<dbReference type="Gene3D" id="3.40.1110.10">
    <property type="entry name" value="Calcium-transporting ATPase, cytoplasmic domain N"/>
    <property type="match status" value="1"/>
</dbReference>
<dbReference type="InterPro" id="IPR018303">
    <property type="entry name" value="ATPase_P-typ_P_site"/>
</dbReference>
<keyword evidence="8 15" id="KW-0547">Nucleotide-binding</keyword>
<comment type="subcellular location">
    <subcellularLocation>
        <location evidence="1">Cell membrane</location>
        <topology evidence="1">Multi-pass membrane protein</topology>
    </subcellularLocation>
</comment>
<sequence>MVLIELSIAGGALYAGTKAYTKRRNKSPGANFLRPTKPHISWYAKLRTALHQLTSRSHIGTNGHPAPQRLVSAQVETNCLATQSGSGVQPRDEDEQVVNRNLALAAGLMGLTVAGHLGFPLLTLSSVPGLVYLEFTAVRNAYRQLVHDRRVGIAVVDAVLSSSLLVLRYFFVDALVLTIQFLSHKLVHQTRNRSTQRLVNVFGDIPQHVWVQRGDVEVQVPLEDVQIGDSVVVHAAEIIPVDGVITAGIATIDQHRLTGEAQPAEKGVGDAVFAATLLLSGTIWVRVDHAEAATVSAQIAAILRQTADYQSSWERQGAAIADRSALPTLALSAATLPFLGPMRALAVLTAWLGYDLRVTAPLSLLNFLHLASEQGLLIKDGRALEALQHVDTVVFDKTGTLTLSQPHVAAIHPCSGDTEDTILRYAAAAEYKQTHPLAQAILQEAGTRHLDLPPIHDAMYEIGYGLKVNLDGKHIRVGSARFMAMEGIEIPASIRTVQAHCDAHGYSLVYVAANEDLIGVIELHATIRPEAKSVIRSLQQRHLAVTILSGDLEQPTQQLAQELGVEQYVAEVLPERKATLIAELQGAGKSVCFIGDGINDAIALKQADVSISLSGASTLATDTAQILMMDAGLTHLVSLFDLAQRLQTNMRTNFVADFGANLLSLGAIYGLHVGVVPLIIFTEFSLAGGVVNAMWPRLKNDIGRDRHLPETV</sequence>
<evidence type="ECO:0000256" key="6">
    <source>
        <dbReference type="ARBA" id="ARBA00022692"/>
    </source>
</evidence>
<reference evidence="17 18" key="1">
    <citation type="journal article" date="2014" name="Nature">
        <title>An environmental bacterial taxon with a large and distinct metabolic repertoire.</title>
        <authorList>
            <person name="Wilson M.C."/>
            <person name="Mori T."/>
            <person name="Ruckert C."/>
            <person name="Uria A.R."/>
            <person name="Helf M.J."/>
            <person name="Takada K."/>
            <person name="Gernert C."/>
            <person name="Steffens U.A."/>
            <person name="Heycke N."/>
            <person name="Schmitt S."/>
            <person name="Rinke C."/>
            <person name="Helfrich E.J."/>
            <person name="Brachmann A.O."/>
            <person name="Gurgui C."/>
            <person name="Wakimoto T."/>
            <person name="Kracht M."/>
            <person name="Crusemann M."/>
            <person name="Hentschel U."/>
            <person name="Abe I."/>
            <person name="Matsunaga S."/>
            <person name="Kalinowski J."/>
            <person name="Takeyama H."/>
            <person name="Piel J."/>
        </authorList>
    </citation>
    <scope>NUCLEOTIDE SEQUENCE [LARGE SCALE GENOMIC DNA]</scope>
    <source>
        <strain evidence="18">TSY2</strain>
    </source>
</reference>
<evidence type="ECO:0000259" key="16">
    <source>
        <dbReference type="Pfam" id="PF00122"/>
    </source>
</evidence>
<keyword evidence="7 15" id="KW-0479">Metal-binding</keyword>
<evidence type="ECO:0000256" key="8">
    <source>
        <dbReference type="ARBA" id="ARBA00022741"/>
    </source>
</evidence>
<dbReference type="PROSITE" id="PS01229">
    <property type="entry name" value="COF_2"/>
    <property type="match status" value="1"/>
</dbReference>
<dbReference type="Gene3D" id="2.70.150.10">
    <property type="entry name" value="Calcium-transporting ATPase, cytoplasmic transduction domain A"/>
    <property type="match status" value="1"/>
</dbReference>
<evidence type="ECO:0000256" key="11">
    <source>
        <dbReference type="ARBA" id="ARBA00022967"/>
    </source>
</evidence>
<dbReference type="Pfam" id="PF00122">
    <property type="entry name" value="E1-E2_ATPase"/>
    <property type="match status" value="1"/>
</dbReference>
<keyword evidence="6 15" id="KW-0812">Transmembrane</keyword>
<keyword evidence="11" id="KW-1278">Translocase</keyword>
<comment type="caution">
    <text evidence="15">Lacks conserved residue(s) required for the propagation of feature annotation.</text>
</comment>
<evidence type="ECO:0000256" key="14">
    <source>
        <dbReference type="ARBA" id="ARBA00023136"/>
    </source>
</evidence>
<dbReference type="Pfam" id="PF00702">
    <property type="entry name" value="Hydrolase"/>
    <property type="match status" value="1"/>
</dbReference>
<dbReference type="GO" id="GO:0016887">
    <property type="term" value="F:ATP hydrolysis activity"/>
    <property type="evidence" value="ECO:0007669"/>
    <property type="project" value="InterPro"/>
</dbReference>
<keyword evidence="18" id="KW-1185">Reference proteome</keyword>
<comment type="caution">
    <text evidence="17">The sequence shown here is derived from an EMBL/GenBank/DDBJ whole genome shotgun (WGS) entry which is preliminary data.</text>
</comment>
<feature type="domain" description="P-type ATPase A" evidence="16">
    <location>
        <begin position="205"/>
        <end position="301"/>
    </location>
</feature>
<dbReference type="SFLD" id="SFLDF00027">
    <property type="entry name" value="p-type_atpase"/>
    <property type="match status" value="1"/>
</dbReference>
<dbReference type="InterPro" id="IPR023214">
    <property type="entry name" value="HAD_sf"/>
</dbReference>
<dbReference type="PROSITE" id="PS00154">
    <property type="entry name" value="ATPASE_E1_E2"/>
    <property type="match status" value="1"/>
</dbReference>
<gene>
    <name evidence="17" type="ORF">ETSY2_32080</name>
</gene>
<dbReference type="Gene3D" id="3.40.50.1000">
    <property type="entry name" value="HAD superfamily/HAD-like"/>
    <property type="match status" value="1"/>
</dbReference>
<evidence type="ECO:0000256" key="7">
    <source>
        <dbReference type="ARBA" id="ARBA00022723"/>
    </source>
</evidence>
<accession>W4M176</accession>
<evidence type="ECO:0000256" key="9">
    <source>
        <dbReference type="ARBA" id="ARBA00022840"/>
    </source>
</evidence>
<evidence type="ECO:0000256" key="13">
    <source>
        <dbReference type="ARBA" id="ARBA00023065"/>
    </source>
</evidence>
<dbReference type="GO" id="GO:0005507">
    <property type="term" value="F:copper ion binding"/>
    <property type="evidence" value="ECO:0007669"/>
    <property type="project" value="TreeGrafter"/>
</dbReference>
<dbReference type="SFLD" id="SFLDG00002">
    <property type="entry name" value="C1.7:_P-type_atpase_like"/>
    <property type="match status" value="1"/>
</dbReference>
<evidence type="ECO:0000256" key="1">
    <source>
        <dbReference type="ARBA" id="ARBA00004651"/>
    </source>
</evidence>
<dbReference type="GO" id="GO:0012505">
    <property type="term" value="C:endomembrane system"/>
    <property type="evidence" value="ECO:0007669"/>
    <property type="project" value="UniProtKB-SubCell"/>
</dbReference>
<keyword evidence="4 15" id="KW-1003">Cell membrane</keyword>
<dbReference type="SUPFAM" id="SSF56784">
    <property type="entry name" value="HAD-like"/>
    <property type="match status" value="1"/>
</dbReference>
<keyword evidence="13" id="KW-0406">Ion transport</keyword>
<keyword evidence="9 15" id="KW-0067">ATP-binding</keyword>
<proteinExistence type="inferred from homology"/>
<evidence type="ECO:0000313" key="17">
    <source>
        <dbReference type="EMBL" id="ETX03873.1"/>
    </source>
</evidence>
<organism evidence="17 18">
    <name type="scientific">Candidatus Entotheonella gemina</name>
    <dbReference type="NCBI Taxonomy" id="1429439"/>
    <lineage>
        <taxon>Bacteria</taxon>
        <taxon>Pseudomonadati</taxon>
        <taxon>Nitrospinota/Tectimicrobiota group</taxon>
        <taxon>Candidatus Tectimicrobiota</taxon>
        <taxon>Candidatus Entotheonellia</taxon>
        <taxon>Candidatus Entotheonellales</taxon>
        <taxon>Candidatus Entotheonellaceae</taxon>
        <taxon>Candidatus Entotheonella</taxon>
    </lineage>
</organism>
<evidence type="ECO:0000256" key="2">
    <source>
        <dbReference type="ARBA" id="ARBA00006024"/>
    </source>
</evidence>
<dbReference type="PANTHER" id="PTHR43520:SF5">
    <property type="entry name" value="CATION-TRANSPORTING P-TYPE ATPASE-RELATED"/>
    <property type="match status" value="1"/>
</dbReference>
<evidence type="ECO:0000256" key="15">
    <source>
        <dbReference type="RuleBase" id="RU362081"/>
    </source>
</evidence>
<dbReference type="EMBL" id="AZHX01001366">
    <property type="protein sequence ID" value="ETX03873.1"/>
    <property type="molecule type" value="Genomic_DNA"/>
</dbReference>
<dbReference type="PRINTS" id="PR00119">
    <property type="entry name" value="CATATPASE"/>
</dbReference>
<comment type="similarity">
    <text evidence="2 15">Belongs to the cation transport ATPase (P-type) (TC 3.A.3) family. Type IB subfamily.</text>
</comment>
<keyword evidence="5" id="KW-0597">Phosphoprotein</keyword>
<dbReference type="InterPro" id="IPR001757">
    <property type="entry name" value="P_typ_ATPase"/>
</dbReference>
<dbReference type="NCBIfam" id="TIGR01525">
    <property type="entry name" value="ATPase-IB_hvy"/>
    <property type="match status" value="1"/>
</dbReference>
<dbReference type="SUPFAM" id="SSF81653">
    <property type="entry name" value="Calcium ATPase, transduction domain A"/>
    <property type="match status" value="1"/>
</dbReference>
<dbReference type="Proteomes" id="UP000019140">
    <property type="component" value="Unassembled WGS sequence"/>
</dbReference>
<evidence type="ECO:0000256" key="3">
    <source>
        <dbReference type="ARBA" id="ARBA00022448"/>
    </source>
</evidence>